<organism evidence="1 2">
    <name type="scientific">Actinomycetospora chibensis</name>
    <dbReference type="NCBI Taxonomy" id="663606"/>
    <lineage>
        <taxon>Bacteria</taxon>
        <taxon>Bacillati</taxon>
        <taxon>Actinomycetota</taxon>
        <taxon>Actinomycetes</taxon>
        <taxon>Pseudonocardiales</taxon>
        <taxon>Pseudonocardiaceae</taxon>
        <taxon>Actinomycetospora</taxon>
    </lineage>
</organism>
<name>A0ABV9RJN4_9PSEU</name>
<dbReference type="Proteomes" id="UP001595909">
    <property type="component" value="Unassembled WGS sequence"/>
</dbReference>
<dbReference type="RefSeq" id="WP_274188049.1">
    <property type="nucleotide sequence ID" value="NZ_BAABHN010000036.1"/>
</dbReference>
<comment type="caution">
    <text evidence="1">The sequence shown here is derived from an EMBL/GenBank/DDBJ whole genome shotgun (WGS) entry which is preliminary data.</text>
</comment>
<keyword evidence="2" id="KW-1185">Reference proteome</keyword>
<dbReference type="EMBL" id="JBHSIM010000036">
    <property type="protein sequence ID" value="MFC4833940.1"/>
    <property type="molecule type" value="Genomic_DNA"/>
</dbReference>
<sequence length="82" mass="8289">MGVLAIVGVVGAAGAGAGAWMATPLVSMARKGTTDQQTVEGWRVEADRAAAVVRARRRAAVVASIPAPRSAAHDQLRSPIAG</sequence>
<accession>A0ABV9RJN4</accession>
<gene>
    <name evidence="1" type="ORF">ACFPEL_16115</name>
</gene>
<protein>
    <submittedName>
        <fullName evidence="1">Uncharacterized protein</fullName>
    </submittedName>
</protein>
<reference evidence="2" key="1">
    <citation type="journal article" date="2019" name="Int. J. Syst. Evol. Microbiol.">
        <title>The Global Catalogue of Microorganisms (GCM) 10K type strain sequencing project: providing services to taxonomists for standard genome sequencing and annotation.</title>
        <authorList>
            <consortium name="The Broad Institute Genomics Platform"/>
            <consortium name="The Broad Institute Genome Sequencing Center for Infectious Disease"/>
            <person name="Wu L."/>
            <person name="Ma J."/>
        </authorList>
    </citation>
    <scope>NUCLEOTIDE SEQUENCE [LARGE SCALE GENOMIC DNA]</scope>
    <source>
        <strain evidence="2">CCUG 50347</strain>
    </source>
</reference>
<proteinExistence type="predicted"/>
<evidence type="ECO:0000313" key="1">
    <source>
        <dbReference type="EMBL" id="MFC4833940.1"/>
    </source>
</evidence>
<evidence type="ECO:0000313" key="2">
    <source>
        <dbReference type="Proteomes" id="UP001595909"/>
    </source>
</evidence>